<organism evidence="2 3">
    <name type="scientific">Pyrrhoderma noxium</name>
    <dbReference type="NCBI Taxonomy" id="2282107"/>
    <lineage>
        <taxon>Eukaryota</taxon>
        <taxon>Fungi</taxon>
        <taxon>Dikarya</taxon>
        <taxon>Basidiomycota</taxon>
        <taxon>Agaricomycotina</taxon>
        <taxon>Agaricomycetes</taxon>
        <taxon>Hymenochaetales</taxon>
        <taxon>Hymenochaetaceae</taxon>
        <taxon>Pyrrhoderma</taxon>
    </lineage>
</organism>
<dbReference type="InParanoid" id="A0A286UBQ3"/>
<sequence>MVQGPGMNTAHILTAIEKELNSFTDFDSLKEELLTIMSNKPTSSDDASSISNQPLIPKQGVQKDYEAAVGALMSAYGLSSTVAVPVTKKKKDKKTKSSKPETSTGGGASGQSGSNNIGK</sequence>
<evidence type="ECO:0000256" key="1">
    <source>
        <dbReference type="SAM" id="MobiDB-lite"/>
    </source>
</evidence>
<evidence type="ECO:0000313" key="2">
    <source>
        <dbReference type="EMBL" id="PAV16986.1"/>
    </source>
</evidence>
<proteinExistence type="predicted"/>
<dbReference type="EMBL" id="NBII01000007">
    <property type="protein sequence ID" value="PAV16986.1"/>
    <property type="molecule type" value="Genomic_DNA"/>
</dbReference>
<dbReference type="OrthoDB" id="10559365at2759"/>
<gene>
    <name evidence="2" type="ORF">PNOK_0705000</name>
</gene>
<protein>
    <submittedName>
        <fullName evidence="2">Uncharacterized protein</fullName>
    </submittedName>
</protein>
<dbReference type="Proteomes" id="UP000217199">
    <property type="component" value="Unassembled WGS sequence"/>
</dbReference>
<reference evidence="2 3" key="1">
    <citation type="journal article" date="2017" name="Mol. Ecol.">
        <title>Comparative and population genomic landscape of Phellinus noxius: A hypervariable fungus causing root rot in trees.</title>
        <authorList>
            <person name="Chung C.L."/>
            <person name="Lee T.J."/>
            <person name="Akiba M."/>
            <person name="Lee H.H."/>
            <person name="Kuo T.H."/>
            <person name="Liu D."/>
            <person name="Ke H.M."/>
            <person name="Yokoi T."/>
            <person name="Roa M.B."/>
            <person name="Lu M.J."/>
            <person name="Chang Y.Y."/>
            <person name="Ann P.J."/>
            <person name="Tsai J.N."/>
            <person name="Chen C.Y."/>
            <person name="Tzean S.S."/>
            <person name="Ota Y."/>
            <person name="Hattori T."/>
            <person name="Sahashi N."/>
            <person name="Liou R.F."/>
            <person name="Kikuchi T."/>
            <person name="Tsai I.J."/>
        </authorList>
    </citation>
    <scope>NUCLEOTIDE SEQUENCE [LARGE SCALE GENOMIC DNA]</scope>
    <source>
        <strain evidence="2 3">FFPRI411160</strain>
    </source>
</reference>
<keyword evidence="3" id="KW-1185">Reference proteome</keyword>
<feature type="compositionally biased region" description="Basic residues" evidence="1">
    <location>
        <begin position="87"/>
        <end position="97"/>
    </location>
</feature>
<feature type="region of interest" description="Disordered" evidence="1">
    <location>
        <begin position="86"/>
        <end position="119"/>
    </location>
</feature>
<comment type="caution">
    <text evidence="2">The sequence shown here is derived from an EMBL/GenBank/DDBJ whole genome shotgun (WGS) entry which is preliminary data.</text>
</comment>
<dbReference type="AlphaFoldDB" id="A0A286UBQ3"/>
<evidence type="ECO:0000313" key="3">
    <source>
        <dbReference type="Proteomes" id="UP000217199"/>
    </source>
</evidence>
<name>A0A286UBQ3_9AGAM</name>
<accession>A0A286UBQ3</accession>